<keyword evidence="2" id="KW-1185">Reference proteome</keyword>
<reference evidence="1 2" key="1">
    <citation type="submission" date="2023-07" db="EMBL/GenBank/DDBJ databases">
        <title>Genomic Encyclopedia of Type Strains, Phase IV (KMG-IV): sequencing the most valuable type-strain genomes for metagenomic binning, comparative biology and taxonomic classification.</title>
        <authorList>
            <person name="Goeker M."/>
        </authorList>
    </citation>
    <scope>NUCLEOTIDE SEQUENCE [LARGE SCALE GENOMIC DNA]</scope>
    <source>
        <strain evidence="1 2">NIO-1023</strain>
    </source>
</reference>
<protein>
    <submittedName>
        <fullName evidence="1">Uncharacterized protein</fullName>
    </submittedName>
</protein>
<accession>A0ABT9MEV6</accession>
<name>A0ABT9MEV6_9DEIO</name>
<dbReference type="EMBL" id="JAURUR010000009">
    <property type="protein sequence ID" value="MDP9765123.1"/>
    <property type="molecule type" value="Genomic_DNA"/>
</dbReference>
<organism evidence="1 2">
    <name type="scientific">Deinococcus enclensis</name>
    <dbReference type="NCBI Taxonomy" id="1049582"/>
    <lineage>
        <taxon>Bacteria</taxon>
        <taxon>Thermotogati</taxon>
        <taxon>Deinococcota</taxon>
        <taxon>Deinococci</taxon>
        <taxon>Deinococcales</taxon>
        <taxon>Deinococcaceae</taxon>
        <taxon>Deinococcus</taxon>
    </lineage>
</organism>
<evidence type="ECO:0000313" key="1">
    <source>
        <dbReference type="EMBL" id="MDP9765123.1"/>
    </source>
</evidence>
<proteinExistence type="predicted"/>
<dbReference type="Proteomes" id="UP001232163">
    <property type="component" value="Unassembled WGS sequence"/>
</dbReference>
<evidence type="ECO:0000313" key="2">
    <source>
        <dbReference type="Proteomes" id="UP001232163"/>
    </source>
</evidence>
<comment type="caution">
    <text evidence="1">The sequence shown here is derived from an EMBL/GenBank/DDBJ whole genome shotgun (WGS) entry which is preliminary data.</text>
</comment>
<dbReference type="RefSeq" id="WP_307466679.1">
    <property type="nucleotide sequence ID" value="NZ_JAURUR010000009.1"/>
</dbReference>
<sequence>MVATDTTARPTLTALADAHFAGDVTALVRLLDTLTTDVLRAARIERHQARPNGGQGQS</sequence>
<gene>
    <name evidence="1" type="ORF">QO006_002571</name>
</gene>